<keyword evidence="2" id="KW-1185">Reference proteome</keyword>
<sequence>HNIIGQLCLNKLKKKDHRFDRSFPRNSSTGTAPTQYTDFFKRHQQRVQKAVKRKGVPNDGLKFKCLGQRKPESSS</sequence>
<dbReference type="AlphaFoldDB" id="A0A8C6FG62"/>
<proteinExistence type="predicted"/>
<protein>
    <submittedName>
        <fullName evidence="1">Uncharacterized protein</fullName>
    </submittedName>
</protein>
<accession>A0A8C6FG62</accession>
<dbReference type="Proteomes" id="UP000694544">
    <property type="component" value="Unplaced"/>
</dbReference>
<reference evidence="1" key="2">
    <citation type="submission" date="2025-09" db="UniProtKB">
        <authorList>
            <consortium name="Ensembl"/>
        </authorList>
    </citation>
    <scope>IDENTIFICATION</scope>
</reference>
<dbReference type="Ensembl" id="ENSMMST00000004111.1">
    <property type="protein sequence ID" value="ENSMMSP00000003781.1"/>
    <property type="gene ID" value="ENSMMSG00000002853.1"/>
</dbReference>
<evidence type="ECO:0000313" key="2">
    <source>
        <dbReference type="Proteomes" id="UP000694544"/>
    </source>
</evidence>
<evidence type="ECO:0000313" key="1">
    <source>
        <dbReference type="Ensembl" id="ENSMMSP00000003781.1"/>
    </source>
</evidence>
<name>A0A8C6FG62_MOSMO</name>
<organism evidence="1 2">
    <name type="scientific">Moschus moschiferus</name>
    <name type="common">Siberian musk deer</name>
    <name type="synonym">Moschus sibiricus</name>
    <dbReference type="NCBI Taxonomy" id="68415"/>
    <lineage>
        <taxon>Eukaryota</taxon>
        <taxon>Metazoa</taxon>
        <taxon>Chordata</taxon>
        <taxon>Craniata</taxon>
        <taxon>Vertebrata</taxon>
        <taxon>Euteleostomi</taxon>
        <taxon>Mammalia</taxon>
        <taxon>Eutheria</taxon>
        <taxon>Laurasiatheria</taxon>
        <taxon>Artiodactyla</taxon>
        <taxon>Ruminantia</taxon>
        <taxon>Pecora</taxon>
        <taxon>Moschidae</taxon>
        <taxon>Moschus</taxon>
    </lineage>
</organism>
<reference evidence="1" key="1">
    <citation type="submission" date="2025-08" db="UniProtKB">
        <authorList>
            <consortium name="Ensembl"/>
        </authorList>
    </citation>
    <scope>IDENTIFICATION</scope>
</reference>